<evidence type="ECO:0000313" key="1">
    <source>
        <dbReference type="EMBL" id="ABC62707.1"/>
    </source>
</evidence>
<keyword evidence="2" id="KW-1185">Reference proteome</keyword>
<dbReference type="OrthoDB" id="9771584at2"/>
<dbReference type="GO" id="GO:0005975">
    <property type="term" value="P:carbohydrate metabolic process"/>
    <property type="evidence" value="ECO:0007669"/>
    <property type="project" value="InterPro"/>
</dbReference>
<dbReference type="KEGG" id="eli:ELI_03075"/>
<organism evidence="1 2">
    <name type="scientific">Erythrobacter litoralis (strain HTCC2594)</name>
    <dbReference type="NCBI Taxonomy" id="314225"/>
    <lineage>
        <taxon>Bacteria</taxon>
        <taxon>Pseudomonadati</taxon>
        <taxon>Pseudomonadota</taxon>
        <taxon>Alphaproteobacteria</taxon>
        <taxon>Sphingomonadales</taxon>
        <taxon>Erythrobacteraceae</taxon>
        <taxon>Erythrobacter/Porphyrobacter group</taxon>
        <taxon>Erythrobacter</taxon>
    </lineage>
</organism>
<dbReference type="Proteomes" id="UP000008808">
    <property type="component" value="Chromosome"/>
</dbReference>
<name>Q2NC84_ERYLH</name>
<accession>Q2NC84</accession>
<reference evidence="2" key="1">
    <citation type="journal article" date="2009" name="J. Bacteriol.">
        <title>Complete genome sequence of Erythrobacter litoralis HTCC2594.</title>
        <authorList>
            <person name="Oh H.M."/>
            <person name="Giovannoni S.J."/>
            <person name="Ferriera S."/>
            <person name="Johnson J."/>
            <person name="Cho J.C."/>
        </authorList>
    </citation>
    <scope>NUCLEOTIDE SEQUENCE [LARGE SCALE GENOMIC DNA]</scope>
    <source>
        <strain evidence="2">HTCC2594</strain>
    </source>
</reference>
<proteinExistence type="predicted"/>
<dbReference type="EMBL" id="CP000157">
    <property type="protein sequence ID" value="ABC62707.1"/>
    <property type="molecule type" value="Genomic_DNA"/>
</dbReference>
<dbReference type="Gene3D" id="3.20.20.370">
    <property type="entry name" value="Glycoside hydrolase/deacetylase"/>
    <property type="match status" value="1"/>
</dbReference>
<dbReference type="AlphaFoldDB" id="Q2NC84"/>
<dbReference type="InterPro" id="IPR011330">
    <property type="entry name" value="Glyco_hydro/deAcase_b/a-brl"/>
</dbReference>
<dbReference type="RefSeq" id="WP_011413583.1">
    <property type="nucleotide sequence ID" value="NC_007722.1"/>
</dbReference>
<dbReference type="STRING" id="314225.ELI_03075"/>
<evidence type="ECO:0000313" key="2">
    <source>
        <dbReference type="Proteomes" id="UP000008808"/>
    </source>
</evidence>
<protein>
    <submittedName>
        <fullName evidence="1">WalW protein</fullName>
    </submittedName>
</protein>
<dbReference type="HOGENOM" id="CLU_067768_0_0_5"/>
<sequence length="328" mass="36416">MQRLPPIGNFAAFEPGFAPRYLLTVDTEEEFDWESEFSATRHGLDHVRHIARFQEFCENLGISPVYLVDWPIAQSELAQEIIGGACARGTAEVGIQLHPWVNPPFEEEVNAYNSYAGNLPPDLEREKFLNLRDAIEANFNVVPQIYRAGRYGTGPSTAKMLAQAGIAIDTSVRSKFNYAKGAGPDYGLHPLKPWWVGEDHKLLELPVTSVFWGLLRRSADRLYPLATKIEPMAGLLSKLSLLERIALTPEGVSVEEALRGVDIAVDDGLPIIVLSFHSPSLAPGYTPYVKNDADVDALYDWFRQVCGYLGQRGVRPTTVAEIIKNVHA</sequence>
<dbReference type="eggNOG" id="COG0726">
    <property type="taxonomic scope" value="Bacteria"/>
</dbReference>
<gene>
    <name evidence="1" type="ordered locus">ELI_03075</name>
</gene>
<dbReference type="CDD" id="cd10935">
    <property type="entry name" value="CE4_WalW"/>
    <property type="match status" value="1"/>
</dbReference>
<dbReference type="SUPFAM" id="SSF88713">
    <property type="entry name" value="Glycoside hydrolase/deacetylase"/>
    <property type="match status" value="1"/>
</dbReference>